<gene>
    <name evidence="1" type="ORF">BLA60_39730</name>
</gene>
<dbReference type="OrthoDB" id="9796999at2"/>
<evidence type="ECO:0000313" key="2">
    <source>
        <dbReference type="Proteomes" id="UP000185696"/>
    </source>
</evidence>
<proteinExistence type="predicted"/>
<dbReference type="Pfam" id="PF13376">
    <property type="entry name" value="OmdA"/>
    <property type="match status" value="1"/>
</dbReference>
<comment type="caution">
    <text evidence="1">The sequence shown here is derived from an EMBL/GenBank/DDBJ whole genome shotgun (WGS) entry which is preliminary data.</text>
</comment>
<protein>
    <recommendedName>
        <fullName evidence="3">Bacteriocin resistance YdeI/OmpD-like protein</fullName>
    </recommendedName>
</protein>
<evidence type="ECO:0000313" key="1">
    <source>
        <dbReference type="EMBL" id="OLF04644.1"/>
    </source>
</evidence>
<name>A0A7Z0WD53_9PSEU</name>
<dbReference type="RefSeq" id="WP_075138266.1">
    <property type="nucleotide sequence ID" value="NZ_MSIF01000040.1"/>
</dbReference>
<dbReference type="AlphaFoldDB" id="A0A7Z0WD53"/>
<keyword evidence="2" id="KW-1185">Reference proteome</keyword>
<dbReference type="Proteomes" id="UP000185696">
    <property type="component" value="Unassembled WGS sequence"/>
</dbReference>
<sequence>MPSDQSDLPALTFASQAEFARWLERNVETRGLWLRFAKKDTGIASVNYAQALAVALAHGWIDGQVKRVDDTYYQQRFTPRTRRSRWSRINRESAERMIAAGEMTERGLREVEAAKADGRWDAAYASPKNATVPDDLRAALDANPAASAFFATLTGQNRYSILHRVEDAKRAETRARRIATFVEMLAEGRTLH</sequence>
<accession>A0A7Z0WD53</accession>
<organism evidence="1 2">
    <name type="scientific">Actinophytocola xinjiangensis</name>
    <dbReference type="NCBI Taxonomy" id="485602"/>
    <lineage>
        <taxon>Bacteria</taxon>
        <taxon>Bacillati</taxon>
        <taxon>Actinomycetota</taxon>
        <taxon>Actinomycetes</taxon>
        <taxon>Pseudonocardiales</taxon>
        <taxon>Pseudonocardiaceae</taxon>
    </lineage>
</organism>
<reference evidence="1 2" key="1">
    <citation type="submission" date="2016-12" db="EMBL/GenBank/DDBJ databases">
        <title>The draft genome sequence of Actinophytocola xinjiangensis.</title>
        <authorList>
            <person name="Wang W."/>
            <person name="Yuan L."/>
        </authorList>
    </citation>
    <scope>NUCLEOTIDE SEQUENCE [LARGE SCALE GENOMIC DNA]</scope>
    <source>
        <strain evidence="1 2">CGMCC 4.4663</strain>
    </source>
</reference>
<dbReference type="EMBL" id="MSIF01000040">
    <property type="protein sequence ID" value="OLF04644.1"/>
    <property type="molecule type" value="Genomic_DNA"/>
</dbReference>
<evidence type="ECO:0008006" key="3">
    <source>
        <dbReference type="Google" id="ProtNLM"/>
    </source>
</evidence>